<proteinExistence type="predicted"/>
<dbReference type="Proteomes" id="UP001652625">
    <property type="component" value="Chromosome 10"/>
</dbReference>
<name>A0ABM4CN99_HYDVU</name>
<protein>
    <submittedName>
        <fullName evidence="4">Uncharacterized protein LOC100204915 isoform X2</fullName>
    </submittedName>
</protein>
<accession>A0ABM4CN99</accession>
<feature type="compositionally biased region" description="Basic and acidic residues" evidence="1">
    <location>
        <begin position="221"/>
        <end position="231"/>
    </location>
</feature>
<evidence type="ECO:0000313" key="3">
    <source>
        <dbReference type="Proteomes" id="UP001652625"/>
    </source>
</evidence>
<evidence type="ECO:0000313" key="4">
    <source>
        <dbReference type="RefSeq" id="XP_065663286.1"/>
    </source>
</evidence>
<keyword evidence="3" id="KW-1185">Reference proteome</keyword>
<sequence length="231" mass="25708">MLEKVYVHKNLTAAICILAVFAAFSAIPTIIAGFINLATYEAAVVDASAGIWCGLLLLLNVFLGFLTVGTRNMFLAGTYMLGNLLCLMVCLYGIKVSADYYVSFKDYQSYLDNDQYICFNLQQSCLCKPINANSSIPFENSFYVPDCSMYAFGKDLWLFILILVITCSFWSLNGSILGLACFVEKTKLFKRKKRGSTNEAFDAPDQGPTGGRGNYAFNQETLERPPRPRVM</sequence>
<organism evidence="3 4">
    <name type="scientific">Hydra vulgaris</name>
    <name type="common">Hydra</name>
    <name type="synonym">Hydra attenuata</name>
    <dbReference type="NCBI Taxonomy" id="6087"/>
    <lineage>
        <taxon>Eukaryota</taxon>
        <taxon>Metazoa</taxon>
        <taxon>Cnidaria</taxon>
        <taxon>Hydrozoa</taxon>
        <taxon>Hydroidolina</taxon>
        <taxon>Anthoathecata</taxon>
        <taxon>Aplanulata</taxon>
        <taxon>Hydridae</taxon>
        <taxon>Hydra</taxon>
    </lineage>
</organism>
<keyword evidence="2" id="KW-1133">Transmembrane helix</keyword>
<gene>
    <name evidence="4" type="primary">LOC100204915</name>
</gene>
<feature type="transmembrane region" description="Helical" evidence="2">
    <location>
        <begin position="156"/>
        <end position="183"/>
    </location>
</feature>
<reference evidence="4" key="1">
    <citation type="submission" date="2025-08" db="UniProtKB">
        <authorList>
            <consortium name="RefSeq"/>
        </authorList>
    </citation>
    <scope>IDENTIFICATION</scope>
</reference>
<keyword evidence="2" id="KW-0812">Transmembrane</keyword>
<evidence type="ECO:0000256" key="1">
    <source>
        <dbReference type="SAM" id="MobiDB-lite"/>
    </source>
</evidence>
<feature type="transmembrane region" description="Helical" evidence="2">
    <location>
        <begin position="47"/>
        <end position="66"/>
    </location>
</feature>
<keyword evidence="2" id="KW-0472">Membrane</keyword>
<feature type="region of interest" description="Disordered" evidence="1">
    <location>
        <begin position="199"/>
        <end position="231"/>
    </location>
</feature>
<evidence type="ECO:0000256" key="2">
    <source>
        <dbReference type="SAM" id="Phobius"/>
    </source>
</evidence>
<feature type="transmembrane region" description="Helical" evidence="2">
    <location>
        <begin position="12"/>
        <end position="35"/>
    </location>
</feature>
<dbReference type="RefSeq" id="XP_065663286.1">
    <property type="nucleotide sequence ID" value="XM_065807214.1"/>
</dbReference>
<dbReference type="GeneID" id="100204915"/>
<feature type="transmembrane region" description="Helical" evidence="2">
    <location>
        <begin position="73"/>
        <end position="94"/>
    </location>
</feature>